<dbReference type="PANTHER" id="PTHR33121">
    <property type="entry name" value="CYCLIC DI-GMP PHOSPHODIESTERASE PDEF"/>
    <property type="match status" value="1"/>
</dbReference>
<dbReference type="RefSeq" id="WP_188612713.1">
    <property type="nucleotide sequence ID" value="NZ_BMGG01000013.1"/>
</dbReference>
<evidence type="ECO:0000313" key="3">
    <source>
        <dbReference type="Proteomes" id="UP000637002"/>
    </source>
</evidence>
<dbReference type="Proteomes" id="UP000637002">
    <property type="component" value="Unassembled WGS sequence"/>
</dbReference>
<dbReference type="SMART" id="SM00052">
    <property type="entry name" value="EAL"/>
    <property type="match status" value="1"/>
</dbReference>
<dbReference type="InterPro" id="IPR035919">
    <property type="entry name" value="EAL_sf"/>
</dbReference>
<dbReference type="PANTHER" id="PTHR33121:SF79">
    <property type="entry name" value="CYCLIC DI-GMP PHOSPHODIESTERASE PDED-RELATED"/>
    <property type="match status" value="1"/>
</dbReference>
<reference evidence="2" key="2">
    <citation type="submission" date="2020-09" db="EMBL/GenBank/DDBJ databases">
        <authorList>
            <person name="Sun Q."/>
            <person name="Zhou Y."/>
        </authorList>
    </citation>
    <scope>NUCLEOTIDE SEQUENCE</scope>
    <source>
        <strain evidence="2">CGMCC 1.12919</strain>
    </source>
</reference>
<keyword evidence="3" id="KW-1185">Reference proteome</keyword>
<dbReference type="Gene3D" id="3.30.70.270">
    <property type="match status" value="1"/>
</dbReference>
<dbReference type="InterPro" id="IPR050706">
    <property type="entry name" value="Cyclic-di-GMP_PDE-like"/>
</dbReference>
<dbReference type="PROSITE" id="PS50883">
    <property type="entry name" value="EAL"/>
    <property type="match status" value="1"/>
</dbReference>
<dbReference type="InterPro" id="IPR043128">
    <property type="entry name" value="Rev_trsase/Diguanyl_cyclase"/>
</dbReference>
<evidence type="ECO:0000313" key="2">
    <source>
        <dbReference type="EMBL" id="GGC92853.1"/>
    </source>
</evidence>
<comment type="caution">
    <text evidence="2">The sequence shown here is derived from an EMBL/GenBank/DDBJ whole genome shotgun (WGS) entry which is preliminary data.</text>
</comment>
<gene>
    <name evidence="2" type="ORF">GCM10010994_58320</name>
</gene>
<organism evidence="2 3">
    <name type="scientific">Chelatococcus reniformis</name>
    <dbReference type="NCBI Taxonomy" id="1494448"/>
    <lineage>
        <taxon>Bacteria</taxon>
        <taxon>Pseudomonadati</taxon>
        <taxon>Pseudomonadota</taxon>
        <taxon>Alphaproteobacteria</taxon>
        <taxon>Hyphomicrobiales</taxon>
        <taxon>Chelatococcaceae</taxon>
        <taxon>Chelatococcus</taxon>
    </lineage>
</organism>
<proteinExistence type="predicted"/>
<sequence length="582" mass="61515">MDMRQVFAIATAHAGTGARDAPLDPERVLCTCGAVVYEWDLATDRLTWGPNLRAVFGLDRRHRLACGRAYNALVVAASGDSRDEAVLASGQADHGNGVAYRCRYVVAFGPRKFVIEDSGHWFAGPDGRPAWAQGLVRAFPLGRRAADPERGTSEARPEPARERLLRALTARLHDPAAVRTQVTVMVAAVERPENADLADPARAVPSEAEMARLEARLRHRLKRRDFLVQLTPARLCIVLNACDVDHALAAARALGGGVADLVGPGRQALLRIGAVTAGERSGDATALLERAEEAADHAKVQGESVWRLPPRLRRRAVARSKSPSPLDLIAALNGRRVRLARRPLIELGARRQAAEHVWHTGERPLAAPQPGLEAVQAEVTDADGSFAGAAALAPLAERLGLSPLLDHRVLELALKALRADPEAQLMMTLSAATLLGPGWLATLSAYLGAHRDVVDRLVVAIDERAFAVDPATGQSCVPATTVAANLSAMKALGLGVAIAGYGGGRLNLADLSDLSADLVTINRALVAGAVTASQGRFVLRSLVAGTRHLGLPAFGEAGDDAGLRSVRAVTDTPLPATRAEGA</sequence>
<name>A0A916UY14_9HYPH</name>
<dbReference type="InterPro" id="IPR001633">
    <property type="entry name" value="EAL_dom"/>
</dbReference>
<dbReference type="GO" id="GO:0071111">
    <property type="term" value="F:cyclic-guanylate-specific phosphodiesterase activity"/>
    <property type="evidence" value="ECO:0007669"/>
    <property type="project" value="InterPro"/>
</dbReference>
<dbReference type="Gene3D" id="3.20.20.450">
    <property type="entry name" value="EAL domain"/>
    <property type="match status" value="1"/>
</dbReference>
<accession>A0A916UY14</accession>
<dbReference type="AlphaFoldDB" id="A0A916UY14"/>
<evidence type="ECO:0000259" key="1">
    <source>
        <dbReference type="PROSITE" id="PS50883"/>
    </source>
</evidence>
<feature type="domain" description="EAL" evidence="1">
    <location>
        <begin position="321"/>
        <end position="582"/>
    </location>
</feature>
<protein>
    <submittedName>
        <fullName evidence="2">GGDEF-domain containing protein</fullName>
    </submittedName>
</protein>
<dbReference type="Pfam" id="PF00563">
    <property type="entry name" value="EAL"/>
    <property type="match status" value="1"/>
</dbReference>
<dbReference type="EMBL" id="BMGG01000013">
    <property type="protein sequence ID" value="GGC92853.1"/>
    <property type="molecule type" value="Genomic_DNA"/>
</dbReference>
<reference evidence="2" key="1">
    <citation type="journal article" date="2014" name="Int. J. Syst. Evol. Microbiol.">
        <title>Complete genome sequence of Corynebacterium casei LMG S-19264T (=DSM 44701T), isolated from a smear-ripened cheese.</title>
        <authorList>
            <consortium name="US DOE Joint Genome Institute (JGI-PGF)"/>
            <person name="Walter F."/>
            <person name="Albersmeier A."/>
            <person name="Kalinowski J."/>
            <person name="Ruckert C."/>
        </authorList>
    </citation>
    <scope>NUCLEOTIDE SEQUENCE</scope>
    <source>
        <strain evidence="2">CGMCC 1.12919</strain>
    </source>
</reference>
<dbReference type="SUPFAM" id="SSF141868">
    <property type="entry name" value="EAL domain-like"/>
    <property type="match status" value="1"/>
</dbReference>